<organism evidence="1 2">
    <name type="scientific">Clostridium nitritogenes</name>
    <dbReference type="NCBI Taxonomy" id="83340"/>
    <lineage>
        <taxon>Bacteria</taxon>
        <taxon>Bacillati</taxon>
        <taxon>Bacillota</taxon>
        <taxon>Clostridia</taxon>
        <taxon>Eubacteriales</taxon>
        <taxon>Clostridiaceae</taxon>
        <taxon>Clostridium</taxon>
    </lineage>
</organism>
<protein>
    <submittedName>
        <fullName evidence="1">Uncharacterized protein</fullName>
    </submittedName>
</protein>
<gene>
    <name evidence="1" type="ORF">GCM10008916_12840</name>
</gene>
<evidence type="ECO:0000313" key="1">
    <source>
        <dbReference type="EMBL" id="GAA0857772.1"/>
    </source>
</evidence>
<name>A0ABN1LM69_9CLOT</name>
<dbReference type="Proteomes" id="UP001501764">
    <property type="component" value="Unassembled WGS sequence"/>
</dbReference>
<reference evidence="1 2" key="1">
    <citation type="journal article" date="2019" name="Int. J. Syst. Evol. Microbiol.">
        <title>The Global Catalogue of Microorganisms (GCM) 10K type strain sequencing project: providing services to taxonomists for standard genome sequencing and annotation.</title>
        <authorList>
            <consortium name="The Broad Institute Genomics Platform"/>
            <consortium name="The Broad Institute Genome Sequencing Center for Infectious Disease"/>
            <person name="Wu L."/>
            <person name="Ma J."/>
        </authorList>
    </citation>
    <scope>NUCLEOTIDE SEQUENCE [LARGE SCALE GENOMIC DNA]</scope>
    <source>
        <strain evidence="1 2">JCM 6485</strain>
    </source>
</reference>
<keyword evidence="2" id="KW-1185">Reference proteome</keyword>
<dbReference type="EMBL" id="BAAACO010000001">
    <property type="protein sequence ID" value="GAA0857772.1"/>
    <property type="molecule type" value="Genomic_DNA"/>
</dbReference>
<accession>A0ABN1LM69</accession>
<proteinExistence type="predicted"/>
<comment type="caution">
    <text evidence="1">The sequence shown here is derived from an EMBL/GenBank/DDBJ whole genome shotgun (WGS) entry which is preliminary data.</text>
</comment>
<evidence type="ECO:0000313" key="2">
    <source>
        <dbReference type="Proteomes" id="UP001501764"/>
    </source>
</evidence>
<sequence length="254" mass="30600">MLCLHENNRKKFKTIQEYSLDELQNLLNLNTKELYKIKLRKIDIMDEILYKRKYQGNYIFAKICSEIPSVKNFHFALTLNNLIKSSWMEFGKEVRQVNPKCELTNTDKYKVQLHEVWGYDIENKVIILLDLMVLSPYCHNLQHAAHTLLMQRQGLFIDYNPNEQIKVIEESKEIIMKDYDYYIIRTEEEHCKMEKQMKQINRRNADFFIKNKNLLDASHLIENGWKFHIYNEYKGVSAKKMQYALLKKNLLYID</sequence>